<organism evidence="2 3">
    <name type="scientific">Mesorhizobium waimense</name>
    <dbReference type="NCBI Taxonomy" id="1300307"/>
    <lineage>
        <taxon>Bacteria</taxon>
        <taxon>Pseudomonadati</taxon>
        <taxon>Pseudomonadota</taxon>
        <taxon>Alphaproteobacteria</taxon>
        <taxon>Hyphomicrobiales</taxon>
        <taxon>Phyllobacteriaceae</taxon>
        <taxon>Mesorhizobium</taxon>
    </lineage>
</organism>
<reference evidence="2 3" key="1">
    <citation type="submission" date="2018-09" db="EMBL/GenBank/DDBJ databases">
        <title>Mesorhizobium carmichaelinearum sp. nov. isolated from Carmichaelinea spp. root nodules in New Zealand.</title>
        <authorList>
            <person name="De Meyer S.E."/>
        </authorList>
    </citation>
    <scope>NUCLEOTIDE SEQUENCE [LARGE SCALE GENOMIC DNA]</scope>
    <source>
        <strain evidence="2 3">ICMP19557</strain>
    </source>
</reference>
<comment type="caution">
    <text evidence="2">The sequence shown here is derived from an EMBL/GenBank/DDBJ whole genome shotgun (WGS) entry which is preliminary data.</text>
</comment>
<gene>
    <name evidence="2" type="ORF">D3227_35245</name>
</gene>
<dbReference type="GO" id="GO:0016853">
    <property type="term" value="F:isomerase activity"/>
    <property type="evidence" value="ECO:0007669"/>
    <property type="project" value="UniProtKB-KW"/>
</dbReference>
<evidence type="ECO:0000313" key="3">
    <source>
        <dbReference type="Proteomes" id="UP000272706"/>
    </source>
</evidence>
<dbReference type="Pfam" id="PF01261">
    <property type="entry name" value="AP_endonuc_2"/>
    <property type="match status" value="1"/>
</dbReference>
<keyword evidence="3" id="KW-1185">Reference proteome</keyword>
<name>A0A3A5KA96_9HYPH</name>
<accession>A0A3A5KA96</accession>
<evidence type="ECO:0000313" key="2">
    <source>
        <dbReference type="EMBL" id="RJT27870.1"/>
    </source>
</evidence>
<evidence type="ECO:0000259" key="1">
    <source>
        <dbReference type="Pfam" id="PF01261"/>
    </source>
</evidence>
<feature type="domain" description="Xylose isomerase-like TIM barrel" evidence="1">
    <location>
        <begin position="41"/>
        <end position="300"/>
    </location>
</feature>
<dbReference type="AlphaFoldDB" id="A0A3A5KA96"/>
<dbReference type="PANTHER" id="PTHR12110">
    <property type="entry name" value="HYDROXYPYRUVATE ISOMERASE"/>
    <property type="match status" value="1"/>
</dbReference>
<dbReference type="InterPro" id="IPR013022">
    <property type="entry name" value="Xyl_isomerase-like_TIM-brl"/>
</dbReference>
<dbReference type="Gene3D" id="3.20.20.150">
    <property type="entry name" value="Divalent-metal-dependent TIM barrel enzymes"/>
    <property type="match status" value="1"/>
</dbReference>
<dbReference type="EMBL" id="QZWZ01000057">
    <property type="protein sequence ID" value="RJT27870.1"/>
    <property type="molecule type" value="Genomic_DNA"/>
</dbReference>
<proteinExistence type="predicted"/>
<dbReference type="OrthoDB" id="9804047at2"/>
<dbReference type="Proteomes" id="UP000272706">
    <property type="component" value="Unassembled WGS sequence"/>
</dbReference>
<dbReference type="InterPro" id="IPR036237">
    <property type="entry name" value="Xyl_isomerase-like_sf"/>
</dbReference>
<dbReference type="InterPro" id="IPR050312">
    <property type="entry name" value="IolE/XylAMocC-like"/>
</dbReference>
<dbReference type="PANTHER" id="PTHR12110:SF41">
    <property type="entry name" value="INOSOSE DEHYDRATASE"/>
    <property type="match status" value="1"/>
</dbReference>
<keyword evidence="2" id="KW-0413">Isomerase</keyword>
<protein>
    <submittedName>
        <fullName evidence="2">Sugar phosphate isomerase</fullName>
    </submittedName>
</protein>
<dbReference type="SUPFAM" id="SSF51658">
    <property type="entry name" value="Xylose isomerase-like"/>
    <property type="match status" value="1"/>
</dbReference>
<sequence>MHSQRISSMLVKLANAPVSWGVDYADDPKNPAWPRVMDEIGAAGYGYTELGPYGYYPTDPAVLRPEFDRRGLTVMAGFVFQDLHSPEKAESVLDVAERTVRLLAAAGGKYLVTIDHISPERMNTAGRRDLAQPIGAQRLDHLVGLIDSIADLALAHGVMPVIHQHAGCYIEFEDEIEIVLDRLDPSRVGICIDTGHMAYAGIDPVAFYRRHAHRVRYFHFKDIDPVVHKRVLADQIPFLTAIEQKIFCPLGKGVVDWAGLATALRETGYDGAATVEQDIDPTISLNPADDARASLAYLRSVGF</sequence>